<feature type="compositionally biased region" description="Basic and acidic residues" evidence="3">
    <location>
        <begin position="15"/>
        <end position="30"/>
    </location>
</feature>
<dbReference type="Pfam" id="PF14916">
    <property type="entry name" value="CCDC92"/>
    <property type="match status" value="1"/>
</dbReference>
<feature type="domain" description="Coiled coil protein 74 C-terminal" evidence="5">
    <location>
        <begin position="121"/>
        <end position="242"/>
    </location>
</feature>
<evidence type="ECO:0000256" key="3">
    <source>
        <dbReference type="SAM" id="MobiDB-lite"/>
    </source>
</evidence>
<dbReference type="InterPro" id="IPR029422">
    <property type="entry name" value="CCDC74_C"/>
</dbReference>
<evidence type="ECO:0000259" key="4">
    <source>
        <dbReference type="Pfam" id="PF14916"/>
    </source>
</evidence>
<protein>
    <submittedName>
        <fullName evidence="6">Uncharacterized protein</fullName>
    </submittedName>
</protein>
<dbReference type="Ensembl" id="ENSMALT00000018250.1">
    <property type="protein sequence ID" value="ENSMALP00000017901.1"/>
    <property type="gene ID" value="ENSMALG00000012482.1"/>
</dbReference>
<sequence length="245" mass="27535">TSSRPLPAVPSADRGLGRAEEQSCHNDGDPRVASLQRNILFLQQEHKGTLEKLHAEIEHLRRENKELQYKLIMDSPKASTKGKMRNIREDGEILGSARLDHGPEVNGGLITSLQPLRIHSSPFHPPRAPTLQECEVIIRQLYNANSLQSQEVSIHHQIELVKICLLSNGVQFKKYSVSVLLKYQTCHFMSKGHRQVIVKFTYVSFLRSGPPQSGMVLPALKQSLSSSIADRQRRTRAAQNRHSAS</sequence>
<dbReference type="PANTHER" id="PTHR14882:SF5">
    <property type="entry name" value="COILED-COIL DOMAIN CONTAINING 74A"/>
    <property type="match status" value="1"/>
</dbReference>
<name>A0A3Q3QQS2_MONAL</name>
<evidence type="ECO:0000259" key="5">
    <source>
        <dbReference type="Pfam" id="PF14917"/>
    </source>
</evidence>
<feature type="domain" description="CCDC92/74 N-terminal" evidence="4">
    <location>
        <begin position="31"/>
        <end position="84"/>
    </location>
</feature>
<reference evidence="6" key="2">
    <citation type="submission" date="2025-09" db="UniProtKB">
        <authorList>
            <consortium name="Ensembl"/>
        </authorList>
    </citation>
    <scope>IDENTIFICATION</scope>
</reference>
<dbReference type="Proteomes" id="UP000261600">
    <property type="component" value="Unplaced"/>
</dbReference>
<feature type="region of interest" description="Disordered" evidence="3">
    <location>
        <begin position="1"/>
        <end position="30"/>
    </location>
</feature>
<dbReference type="Pfam" id="PF14917">
    <property type="entry name" value="CCDC74_C"/>
    <property type="match status" value="1"/>
</dbReference>
<organism evidence="6 7">
    <name type="scientific">Monopterus albus</name>
    <name type="common">Swamp eel</name>
    <dbReference type="NCBI Taxonomy" id="43700"/>
    <lineage>
        <taxon>Eukaryota</taxon>
        <taxon>Metazoa</taxon>
        <taxon>Chordata</taxon>
        <taxon>Craniata</taxon>
        <taxon>Vertebrata</taxon>
        <taxon>Euteleostomi</taxon>
        <taxon>Actinopterygii</taxon>
        <taxon>Neopterygii</taxon>
        <taxon>Teleostei</taxon>
        <taxon>Neoteleostei</taxon>
        <taxon>Acanthomorphata</taxon>
        <taxon>Anabantaria</taxon>
        <taxon>Synbranchiformes</taxon>
        <taxon>Synbranchidae</taxon>
        <taxon>Monopterus</taxon>
    </lineage>
</organism>
<evidence type="ECO:0000313" key="6">
    <source>
        <dbReference type="Ensembl" id="ENSMALP00000017901.1"/>
    </source>
</evidence>
<proteinExistence type="predicted"/>
<evidence type="ECO:0000256" key="1">
    <source>
        <dbReference type="ARBA" id="ARBA00023054"/>
    </source>
</evidence>
<dbReference type="AlphaFoldDB" id="A0A3Q3QQS2"/>
<feature type="coiled-coil region" evidence="2">
    <location>
        <begin position="43"/>
        <end position="70"/>
    </location>
</feature>
<accession>A0A3Q3QQS2</accession>
<evidence type="ECO:0000313" key="7">
    <source>
        <dbReference type="Proteomes" id="UP000261600"/>
    </source>
</evidence>
<dbReference type="InterPro" id="IPR040370">
    <property type="entry name" value="CCDC74A/CCDC74B/CCDC92"/>
</dbReference>
<evidence type="ECO:0000256" key="2">
    <source>
        <dbReference type="SAM" id="Coils"/>
    </source>
</evidence>
<dbReference type="PANTHER" id="PTHR14882">
    <property type="entry name" value="COILED-COIL DOMAIN-CONTAINING 74A"/>
    <property type="match status" value="1"/>
</dbReference>
<dbReference type="InterPro" id="IPR039496">
    <property type="entry name" value="CCDC92/74_N"/>
</dbReference>
<keyword evidence="7" id="KW-1185">Reference proteome</keyword>
<keyword evidence="1 2" id="KW-0175">Coiled coil</keyword>
<dbReference type="STRING" id="43700.ENSMALP00000017901"/>
<reference evidence="6" key="1">
    <citation type="submission" date="2025-08" db="UniProtKB">
        <authorList>
            <consortium name="Ensembl"/>
        </authorList>
    </citation>
    <scope>IDENTIFICATION</scope>
</reference>